<keyword evidence="6 8" id="KW-1133">Transmembrane helix</keyword>
<dbReference type="GO" id="GO:0005886">
    <property type="term" value="C:plasma membrane"/>
    <property type="evidence" value="ECO:0007669"/>
    <property type="project" value="UniProtKB-SubCell"/>
</dbReference>
<feature type="transmembrane region" description="Helical" evidence="8">
    <location>
        <begin position="241"/>
        <end position="260"/>
    </location>
</feature>
<dbReference type="PANTHER" id="PTHR30003:SF0">
    <property type="entry name" value="GLYCOLATE PERMEASE GLCA-RELATED"/>
    <property type="match status" value="1"/>
</dbReference>
<dbReference type="InterPro" id="IPR003804">
    <property type="entry name" value="Lactate_perm"/>
</dbReference>
<comment type="subcellular location">
    <subcellularLocation>
        <location evidence="1 8">Cell membrane</location>
        <topology evidence="1 8">Multi-pass membrane protein</topology>
    </subcellularLocation>
</comment>
<accession>A0A923EAJ2</accession>
<dbReference type="Pfam" id="PF02652">
    <property type="entry name" value="Lactate_perm"/>
    <property type="match status" value="1"/>
</dbReference>
<feature type="transmembrane region" description="Helical" evidence="8">
    <location>
        <begin position="105"/>
        <end position="124"/>
    </location>
</feature>
<feature type="transmembrane region" description="Helical" evidence="8">
    <location>
        <begin position="366"/>
        <end position="393"/>
    </location>
</feature>
<feature type="transmembrane region" description="Helical" evidence="8">
    <location>
        <begin position="31"/>
        <end position="49"/>
    </location>
</feature>
<comment type="function">
    <text evidence="8">Uptake of L-lactate across the membrane. Can also transport D-lactate and glycolate.</text>
</comment>
<dbReference type="GO" id="GO:0015129">
    <property type="term" value="F:lactate transmembrane transporter activity"/>
    <property type="evidence" value="ECO:0007669"/>
    <property type="project" value="UniProtKB-UniRule"/>
</dbReference>
<feature type="transmembrane region" description="Helical" evidence="8">
    <location>
        <begin position="181"/>
        <end position="202"/>
    </location>
</feature>
<organism evidence="9 10">
    <name type="scientific">Clostridium tetanomorphum</name>
    <dbReference type="NCBI Taxonomy" id="1553"/>
    <lineage>
        <taxon>Bacteria</taxon>
        <taxon>Bacillati</taxon>
        <taxon>Bacillota</taxon>
        <taxon>Clostridia</taxon>
        <taxon>Eubacteriales</taxon>
        <taxon>Clostridiaceae</taxon>
        <taxon>Clostridium</taxon>
    </lineage>
</organism>
<feature type="transmembrane region" description="Helical" evidence="8">
    <location>
        <begin position="130"/>
        <end position="151"/>
    </location>
</feature>
<evidence type="ECO:0000256" key="6">
    <source>
        <dbReference type="ARBA" id="ARBA00022989"/>
    </source>
</evidence>
<sequence length="506" mass="53914">MNEYVQFIIALTPIVWLIISLGVLKISGHKACFTTLVITLILAIVFWKMPVVNSFTAALEGVALGLWPIMLVIIAAVFTYNLSVYTKSMEIIKKMMTNITTDKRILVLILAWGFGGFLEAIAGFGTAVAIPASIMAALGFDPIFAAIICLIANTTPTAFGAIGIPVTTLAKVTGIDVAKLSYAVGIQLSFLIVIVPVILVMLTGKSIKSIKGVFGISIISGLAFAIPEVLTAKYLGAELPAILGSISSMFFTILITKLFYKDTASREEKIPYKQGVIAWLPFILVFIFILFTSPLFPKVNDLLSSVKTSVNIYTGEGGKLYTFSWLATPGTLIIIATFIGGLIQGAKFKEISTVLLNTFKQMGKSFITILSIVALAKVMGYSGMIKSIALVLVKVTGKYYPFFAPIIGALGTFVTGSDTSANVLFGGLQVEVAKSLNMSPYWLAAANTGGATAGKMISPQSIAVATAATGLLGVEGKILNATLKFCMIYVIFLGLIAYFGAPLFQI</sequence>
<feature type="transmembrane region" description="Helical" evidence="8">
    <location>
        <begin position="6"/>
        <end position="24"/>
    </location>
</feature>
<evidence type="ECO:0000256" key="4">
    <source>
        <dbReference type="ARBA" id="ARBA00022475"/>
    </source>
</evidence>
<protein>
    <recommendedName>
        <fullName evidence="8">L-lactate permease</fullName>
    </recommendedName>
</protein>
<dbReference type="PANTHER" id="PTHR30003">
    <property type="entry name" value="L-LACTATE PERMEASE"/>
    <property type="match status" value="1"/>
</dbReference>
<feature type="transmembrane region" description="Helical" evidence="8">
    <location>
        <begin position="276"/>
        <end position="296"/>
    </location>
</feature>
<evidence type="ECO:0000313" key="10">
    <source>
        <dbReference type="Proteomes" id="UP000563151"/>
    </source>
</evidence>
<feature type="transmembrane region" description="Helical" evidence="8">
    <location>
        <begin position="323"/>
        <end position="345"/>
    </location>
</feature>
<dbReference type="NCBIfam" id="TIGR00795">
    <property type="entry name" value="lctP"/>
    <property type="match status" value="1"/>
</dbReference>
<feature type="transmembrane region" description="Helical" evidence="8">
    <location>
        <begin position="214"/>
        <end position="235"/>
    </location>
</feature>
<keyword evidence="4 8" id="KW-1003">Cell membrane</keyword>
<feature type="transmembrane region" description="Helical" evidence="8">
    <location>
        <begin position="485"/>
        <end position="504"/>
    </location>
</feature>
<comment type="caution">
    <text evidence="9">The sequence shown here is derived from an EMBL/GenBank/DDBJ whole genome shotgun (WGS) entry which is preliminary data.</text>
</comment>
<comment type="similarity">
    <text evidence="2 8">Belongs to the lactate permease family.</text>
</comment>
<keyword evidence="5 8" id="KW-0812">Transmembrane</keyword>
<dbReference type="EMBL" id="JAAZWO010000003">
    <property type="protein sequence ID" value="MBC2396890.1"/>
    <property type="molecule type" value="Genomic_DNA"/>
</dbReference>
<dbReference type="RefSeq" id="WP_035144626.1">
    <property type="nucleotide sequence ID" value="NZ_JAAZWO010000003.1"/>
</dbReference>
<evidence type="ECO:0000313" key="9">
    <source>
        <dbReference type="EMBL" id="MBC2396890.1"/>
    </source>
</evidence>
<proteinExistence type="inferred from homology"/>
<reference evidence="9 10" key="1">
    <citation type="submission" date="2020-04" db="EMBL/GenBank/DDBJ databases">
        <title>Genomic insights into acetone-butanol-ethanol (ABE) fermentation by sequencing solventogenic clostridia strains.</title>
        <authorList>
            <person name="Brown S."/>
        </authorList>
    </citation>
    <scope>NUCLEOTIDE SEQUENCE [LARGE SCALE GENOMIC DNA]</scope>
    <source>
        <strain evidence="9 10">DJ011</strain>
    </source>
</reference>
<feature type="transmembrane region" description="Helical" evidence="8">
    <location>
        <begin position="158"/>
        <end position="175"/>
    </location>
</feature>
<evidence type="ECO:0000256" key="1">
    <source>
        <dbReference type="ARBA" id="ARBA00004651"/>
    </source>
</evidence>
<keyword evidence="3 8" id="KW-0813">Transport</keyword>
<dbReference type="AlphaFoldDB" id="A0A923EAJ2"/>
<dbReference type="Proteomes" id="UP000563151">
    <property type="component" value="Unassembled WGS sequence"/>
</dbReference>
<evidence type="ECO:0000256" key="5">
    <source>
        <dbReference type="ARBA" id="ARBA00022692"/>
    </source>
</evidence>
<keyword evidence="7 8" id="KW-0472">Membrane</keyword>
<evidence type="ECO:0000256" key="8">
    <source>
        <dbReference type="RuleBase" id="RU365092"/>
    </source>
</evidence>
<evidence type="ECO:0000256" key="7">
    <source>
        <dbReference type="ARBA" id="ARBA00023136"/>
    </source>
</evidence>
<feature type="transmembrane region" description="Helical" evidence="8">
    <location>
        <begin position="61"/>
        <end position="84"/>
    </location>
</feature>
<gene>
    <name evidence="9" type="ORF">HGG79_03710</name>
</gene>
<keyword evidence="10" id="KW-1185">Reference proteome</keyword>
<evidence type="ECO:0000256" key="3">
    <source>
        <dbReference type="ARBA" id="ARBA00022448"/>
    </source>
</evidence>
<dbReference type="GO" id="GO:0015295">
    <property type="term" value="F:solute:proton symporter activity"/>
    <property type="evidence" value="ECO:0007669"/>
    <property type="project" value="TreeGrafter"/>
</dbReference>
<evidence type="ECO:0000256" key="2">
    <source>
        <dbReference type="ARBA" id="ARBA00010100"/>
    </source>
</evidence>
<name>A0A923EAJ2_CLOTT</name>